<feature type="signal peptide" evidence="2">
    <location>
        <begin position="1"/>
        <end position="19"/>
    </location>
</feature>
<keyword evidence="1" id="KW-0560">Oxidoreductase</keyword>
<reference evidence="6" key="1">
    <citation type="submission" date="2016-04" db="EMBL/GenBank/DDBJ databases">
        <authorList>
            <person name="Chen L."/>
            <person name="Zhuang W."/>
            <person name="Wang G."/>
        </authorList>
    </citation>
    <scope>NUCLEOTIDE SEQUENCE [LARGE SCALE GENOMIC DNA]</scope>
    <source>
        <strain evidence="6">208</strain>
    </source>
</reference>
<evidence type="ECO:0000313" key="6">
    <source>
        <dbReference type="Proteomes" id="UP000192276"/>
    </source>
</evidence>
<evidence type="ECO:0000256" key="2">
    <source>
        <dbReference type="SAM" id="SignalP"/>
    </source>
</evidence>
<dbReference type="GO" id="GO:0016491">
    <property type="term" value="F:oxidoreductase activity"/>
    <property type="evidence" value="ECO:0007669"/>
    <property type="project" value="UniProtKB-KW"/>
</dbReference>
<evidence type="ECO:0000259" key="3">
    <source>
        <dbReference type="Pfam" id="PF03446"/>
    </source>
</evidence>
<dbReference type="Gene3D" id="3.40.50.720">
    <property type="entry name" value="NAD(P)-binding Rossmann-like Domain"/>
    <property type="match status" value="1"/>
</dbReference>
<dbReference type="Gene3D" id="1.10.1040.10">
    <property type="entry name" value="N-(1-d-carboxylethyl)-l-norvaline Dehydrogenase, domain 2"/>
    <property type="match status" value="1"/>
</dbReference>
<dbReference type="PIRSF" id="PIRSF000103">
    <property type="entry name" value="HIBADH"/>
    <property type="match status" value="1"/>
</dbReference>
<dbReference type="GO" id="GO:0050661">
    <property type="term" value="F:NADP binding"/>
    <property type="evidence" value="ECO:0007669"/>
    <property type="project" value="InterPro"/>
</dbReference>
<evidence type="ECO:0000259" key="4">
    <source>
        <dbReference type="Pfam" id="PF21761"/>
    </source>
</evidence>
<keyword evidence="2" id="KW-0732">Signal</keyword>
<dbReference type="InterPro" id="IPR036291">
    <property type="entry name" value="NAD(P)-bd_dom_sf"/>
</dbReference>
<dbReference type="InterPro" id="IPR006115">
    <property type="entry name" value="6PGDH_NADP-bd"/>
</dbReference>
<name>A0A1V9F8R1_9BACT</name>
<dbReference type="InterPro" id="IPR008927">
    <property type="entry name" value="6-PGluconate_DH-like_C_sf"/>
</dbReference>
<dbReference type="InterPro" id="IPR015815">
    <property type="entry name" value="HIBADH-related"/>
</dbReference>
<dbReference type="InterPro" id="IPR013328">
    <property type="entry name" value="6PGD_dom2"/>
</dbReference>
<comment type="caution">
    <text evidence="5">The sequence shown here is derived from an EMBL/GenBank/DDBJ whole genome shotgun (WGS) entry which is preliminary data.</text>
</comment>
<dbReference type="PANTHER" id="PTHR43580">
    <property type="entry name" value="OXIDOREDUCTASE GLYR1-RELATED"/>
    <property type="match status" value="1"/>
</dbReference>
<dbReference type="PANTHER" id="PTHR43580:SF2">
    <property type="entry name" value="CYTOKINE-LIKE NUCLEAR FACTOR N-PAC"/>
    <property type="match status" value="1"/>
</dbReference>
<dbReference type="Proteomes" id="UP000192276">
    <property type="component" value="Unassembled WGS sequence"/>
</dbReference>
<dbReference type="AlphaFoldDB" id="A0A1V9F8R1"/>
<feature type="domain" description="NADPH-dependent reductive aminase-like C-terminal" evidence="4">
    <location>
        <begin position="163"/>
        <end position="288"/>
    </location>
</feature>
<gene>
    <name evidence="5" type="ORF">A4R26_27510</name>
</gene>
<accession>A0A1V9F8R1</accession>
<dbReference type="Pfam" id="PF21761">
    <property type="entry name" value="RedAm-like_C"/>
    <property type="match status" value="1"/>
</dbReference>
<evidence type="ECO:0000313" key="5">
    <source>
        <dbReference type="EMBL" id="OQP54738.1"/>
    </source>
</evidence>
<dbReference type="SUPFAM" id="SSF48179">
    <property type="entry name" value="6-phosphogluconate dehydrogenase C-terminal domain-like"/>
    <property type="match status" value="1"/>
</dbReference>
<protein>
    <submittedName>
        <fullName evidence="5">Uncharacterized protein</fullName>
    </submittedName>
</protein>
<dbReference type="OrthoDB" id="9786703at2"/>
<organism evidence="5 6">
    <name type="scientific">Niastella populi</name>
    <dbReference type="NCBI Taxonomy" id="550983"/>
    <lineage>
        <taxon>Bacteria</taxon>
        <taxon>Pseudomonadati</taxon>
        <taxon>Bacteroidota</taxon>
        <taxon>Chitinophagia</taxon>
        <taxon>Chitinophagales</taxon>
        <taxon>Chitinophagaceae</taxon>
        <taxon>Niastella</taxon>
    </lineage>
</organism>
<dbReference type="RefSeq" id="WP_081169252.1">
    <property type="nucleotide sequence ID" value="NZ_LWBP01000206.1"/>
</dbReference>
<evidence type="ECO:0000256" key="1">
    <source>
        <dbReference type="ARBA" id="ARBA00023002"/>
    </source>
</evidence>
<dbReference type="SUPFAM" id="SSF51735">
    <property type="entry name" value="NAD(P)-binding Rossmann-fold domains"/>
    <property type="match status" value="1"/>
</dbReference>
<dbReference type="InterPro" id="IPR051265">
    <property type="entry name" value="HIBADH-related_NP60_sf"/>
</dbReference>
<feature type="domain" description="6-phosphogluconate dehydrogenase NADP-binding" evidence="3">
    <location>
        <begin position="6"/>
        <end position="161"/>
    </location>
</feature>
<keyword evidence="6" id="KW-1185">Reference proteome</keyword>
<dbReference type="EMBL" id="LWBP01000206">
    <property type="protein sequence ID" value="OQP54738.1"/>
    <property type="molecule type" value="Genomic_DNA"/>
</dbReference>
<dbReference type="InterPro" id="IPR048666">
    <property type="entry name" value="RedAm-like_C"/>
</dbReference>
<dbReference type="Pfam" id="PF03446">
    <property type="entry name" value="NAD_binding_2"/>
    <property type="match status" value="1"/>
</dbReference>
<proteinExistence type="predicted"/>
<feature type="chain" id="PRO_5013003481" evidence="2">
    <location>
        <begin position="20"/>
        <end position="291"/>
    </location>
</feature>
<sequence length="291" mass="31031">MTRKNVTVIGLGAMGSALANALLAKDLKVTVWNRNKAKAALLAHKGALVAENVKAAVEASAFVVICVSDYKAAAKIFSEAGKELLHGRTLVQLSTGTPKEARDFDAWARQQGANCLNGDILAWPRQIGTADATITFSGNNEIFKQFETELNALAGVISYLGEEPGASAVLFSAVLAYLAGNWIGFCHGALICEKEGMRPDAFGELIYNISPILATESKHMGHVIQHNKFTDPESTINTTGLDLHLLVQQSKEAGISDELPKFAAHIFQRAIDAGYGGEEHAAIIKVMRGAG</sequence>
<dbReference type="STRING" id="550983.A4R26_27510"/>